<reference evidence="3" key="1">
    <citation type="submission" date="2016-10" db="EMBL/GenBank/DDBJ databases">
        <authorList>
            <person name="Varghese N."/>
            <person name="Submissions S."/>
        </authorList>
    </citation>
    <scope>NUCLEOTIDE SEQUENCE [LARGE SCALE GENOMIC DNA]</scope>
    <source>
        <strain evidence="3">B48,IBRC-M 10115,DSM 25386,CECT 8001</strain>
    </source>
</reference>
<keyword evidence="1" id="KW-0472">Membrane</keyword>
<feature type="transmembrane region" description="Helical" evidence="1">
    <location>
        <begin position="42"/>
        <end position="67"/>
    </location>
</feature>
<evidence type="ECO:0000256" key="1">
    <source>
        <dbReference type="SAM" id="Phobius"/>
    </source>
</evidence>
<gene>
    <name evidence="2" type="ORF">SAMN05192533_108185</name>
</gene>
<protein>
    <submittedName>
        <fullName evidence="2">Uncharacterized protein</fullName>
    </submittedName>
</protein>
<evidence type="ECO:0000313" key="3">
    <source>
        <dbReference type="Proteomes" id="UP000198553"/>
    </source>
</evidence>
<dbReference type="EMBL" id="FOBW01000008">
    <property type="protein sequence ID" value="SEN05609.1"/>
    <property type="molecule type" value="Genomic_DNA"/>
</dbReference>
<evidence type="ECO:0000313" key="2">
    <source>
        <dbReference type="EMBL" id="SEN05609.1"/>
    </source>
</evidence>
<keyword evidence="3" id="KW-1185">Reference proteome</keyword>
<dbReference type="Proteomes" id="UP000198553">
    <property type="component" value="Unassembled WGS sequence"/>
</dbReference>
<dbReference type="RefSeq" id="WP_090746135.1">
    <property type="nucleotide sequence ID" value="NZ_FOBW01000008.1"/>
</dbReference>
<keyword evidence="1" id="KW-1133">Transmembrane helix</keyword>
<accession>A0A1H8DEA6</accession>
<proteinExistence type="predicted"/>
<feature type="transmembrane region" description="Helical" evidence="1">
    <location>
        <begin position="16"/>
        <end position="35"/>
    </location>
</feature>
<keyword evidence="1" id="KW-0812">Transmembrane</keyword>
<organism evidence="2 3">
    <name type="scientific">Mesobacillus persicus</name>
    <dbReference type="NCBI Taxonomy" id="930146"/>
    <lineage>
        <taxon>Bacteria</taxon>
        <taxon>Bacillati</taxon>
        <taxon>Bacillota</taxon>
        <taxon>Bacilli</taxon>
        <taxon>Bacillales</taxon>
        <taxon>Bacillaceae</taxon>
        <taxon>Mesobacillus</taxon>
    </lineage>
</organism>
<name>A0A1H8DEA6_9BACI</name>
<dbReference type="AlphaFoldDB" id="A0A1H8DEA6"/>
<sequence length="68" mass="7520">MGFLNWYDWIQPTNPFASIFFGLIFSIIITLVVWFDTKEAKTCGVVLVTGIGVSIIGVVVLNTIGYYG</sequence>